<feature type="compositionally biased region" description="Low complexity" evidence="6">
    <location>
        <begin position="698"/>
        <end position="717"/>
    </location>
</feature>
<dbReference type="InterPro" id="IPR001680">
    <property type="entry name" value="WD40_rpt"/>
</dbReference>
<dbReference type="GO" id="GO:0034511">
    <property type="term" value="F:U3 snoRNA binding"/>
    <property type="evidence" value="ECO:0007669"/>
    <property type="project" value="InterPro"/>
</dbReference>
<evidence type="ECO:0000256" key="5">
    <source>
        <dbReference type="PROSITE-ProRule" id="PRU00221"/>
    </source>
</evidence>
<feature type="repeat" description="WD" evidence="5">
    <location>
        <begin position="474"/>
        <end position="500"/>
    </location>
</feature>
<dbReference type="PANTHER" id="PTHR19865:SF0">
    <property type="entry name" value="U3 SMALL NUCLEOLAR RNA-INTERACTING PROTEIN 2"/>
    <property type="match status" value="1"/>
</dbReference>
<feature type="repeat" description="WD" evidence="5">
    <location>
        <begin position="268"/>
        <end position="309"/>
    </location>
</feature>
<proteinExistence type="predicted"/>
<keyword evidence="8" id="KW-1185">Reference proteome</keyword>
<keyword evidence="2 5" id="KW-0853">WD repeat</keyword>
<evidence type="ECO:0000256" key="3">
    <source>
        <dbReference type="ARBA" id="ARBA00022737"/>
    </source>
</evidence>
<gene>
    <name evidence="7" type="ORF">ABL78_4702</name>
</gene>
<dbReference type="VEuPathDB" id="TriTrypDB:Lsey_0141_0070"/>
<feature type="compositionally biased region" description="Basic and acidic residues" evidence="6">
    <location>
        <begin position="17"/>
        <end position="28"/>
    </location>
</feature>
<evidence type="ECO:0000313" key="8">
    <source>
        <dbReference type="Proteomes" id="UP000038009"/>
    </source>
</evidence>
<dbReference type="InterPro" id="IPR015943">
    <property type="entry name" value="WD40/YVTN_repeat-like_dom_sf"/>
</dbReference>
<feature type="region of interest" description="Disordered" evidence="6">
    <location>
        <begin position="1"/>
        <end position="56"/>
    </location>
</feature>
<comment type="caution">
    <text evidence="7">The sequence shown here is derived from an EMBL/GenBank/DDBJ whole genome shotgun (WGS) entry which is preliminary data.</text>
</comment>
<feature type="compositionally biased region" description="Basic residues" evidence="6">
    <location>
        <begin position="755"/>
        <end position="765"/>
    </location>
</feature>
<dbReference type="OrthoDB" id="189968at2759"/>
<dbReference type="PROSITE" id="PS50294">
    <property type="entry name" value="WD_REPEATS_REGION"/>
    <property type="match status" value="1"/>
</dbReference>
<evidence type="ECO:0000256" key="1">
    <source>
        <dbReference type="ARBA" id="ARBA00004123"/>
    </source>
</evidence>
<name>A0A0N0P5A4_LEPSE</name>
<feature type="region of interest" description="Disordered" evidence="6">
    <location>
        <begin position="507"/>
        <end position="526"/>
    </location>
</feature>
<keyword evidence="3" id="KW-0677">Repeat</keyword>
<dbReference type="SMART" id="SM00320">
    <property type="entry name" value="WD40"/>
    <property type="match status" value="5"/>
</dbReference>
<evidence type="ECO:0000313" key="7">
    <source>
        <dbReference type="EMBL" id="KPI86229.1"/>
    </source>
</evidence>
<feature type="compositionally biased region" description="Basic residues" evidence="6">
    <location>
        <begin position="727"/>
        <end position="736"/>
    </location>
</feature>
<dbReference type="OMA" id="IAHNCNS"/>
<dbReference type="Gene3D" id="2.130.10.10">
    <property type="entry name" value="YVTN repeat-like/Quinoprotein amine dehydrogenase"/>
    <property type="match status" value="1"/>
</dbReference>
<dbReference type="GO" id="GO:0032040">
    <property type="term" value="C:small-subunit processome"/>
    <property type="evidence" value="ECO:0007669"/>
    <property type="project" value="TreeGrafter"/>
</dbReference>
<feature type="region of interest" description="Disordered" evidence="6">
    <location>
        <begin position="687"/>
        <end position="765"/>
    </location>
</feature>
<sequence length="765" mass="81124">MLAKKKSAKRAAISATVRKEDKAHREAVQQRVKGAPAAAGRTKGGEHHVEKDHQPPHRVLTRADAVEAGSGAGSRAELIRNLGDHVNTRLQDIAFEDDLDGDIFHERRAQLMEEARLAAGVKQRVVSTSMRDYMGHQTELRDLHTLRIAHNSNSITCVAALSTDRIVYGDKSGKVFLVDIALETSGAGVVTSDKAEAQRRRKVLLEPVLPAGIVSIAVSDTSANRHTTRDIFEKTTVNMSCPSYVAAGAMDGSISIWETLTKVHKGLLFMHRKPITGLRFRMDTATLYSSCEDGTLRVWSVPQMMAVDKLFGHEGAIHFIDGLRKETAATVGEDGTMRFWKIDAATQQAYTYTPTHPSDSLSANNNAYPTTPQPPAPKVVMEAVAMLNEGIVIGGARDGSVIVFDLNRRKPLIVKPAAHGYGFIGDGTGLEKAAAQLAEEDGSAQVARGYRAGGASSSASTLASSGGLRNPNPITAVAAVPYADVVATASYDGVVRVWHVAGVGAGATAPGRRTEEAEGQTASSTTRVEPQLTLVAALPVPAIVNALRFSDGGDVLYIAMAKEPRRGRWVVQSAARNGVLVVPLTEVGKKKLRGMSGEVEHIPAQLFGIDDNAVEEEENGDSDNSHRHSDDDADDQQAEIGSSAEMSLGEDHEGTAAEDEDAEDMFSAGPDGMLRFKEGVALASKVAPTVTKKKKSKSGMPKVLRQASAVGAPASATAKKDAAPAKKSLKKVKKSKAAGVKAKGGTSKGAAVMAAKKKVKVARKS</sequence>
<dbReference type="Proteomes" id="UP000038009">
    <property type="component" value="Unassembled WGS sequence"/>
</dbReference>
<accession>A0A0N0P5A4</accession>
<dbReference type="FunFam" id="2.130.10.10:FF:001734">
    <property type="entry name" value="WD domain, G-beta repeat, putative"/>
    <property type="match status" value="1"/>
</dbReference>
<feature type="compositionally biased region" description="Acidic residues" evidence="6">
    <location>
        <begin position="612"/>
        <end position="621"/>
    </location>
</feature>
<evidence type="ECO:0000256" key="4">
    <source>
        <dbReference type="ARBA" id="ARBA00023242"/>
    </source>
</evidence>
<dbReference type="AlphaFoldDB" id="A0A0N0P5A4"/>
<reference evidence="7 8" key="1">
    <citation type="journal article" date="2015" name="PLoS Pathog.">
        <title>Leptomonas seymouri: Adaptations to the Dixenous Life Cycle Analyzed by Genome Sequencing, Transcriptome Profiling and Co-infection with Leishmania donovani.</title>
        <authorList>
            <person name="Kraeva N."/>
            <person name="Butenko A."/>
            <person name="Hlavacova J."/>
            <person name="Kostygov A."/>
            <person name="Myskova J."/>
            <person name="Grybchuk D."/>
            <person name="Lestinova T."/>
            <person name="Votypka J."/>
            <person name="Volf P."/>
            <person name="Opperdoes F."/>
            <person name="Flegontov P."/>
            <person name="Lukes J."/>
            <person name="Yurchenko V."/>
        </authorList>
    </citation>
    <scope>NUCLEOTIDE SEQUENCE [LARGE SCALE GENOMIC DNA]</scope>
    <source>
        <strain evidence="7 8">ATCC 30220</strain>
    </source>
</reference>
<dbReference type="InterPro" id="IPR036322">
    <property type="entry name" value="WD40_repeat_dom_sf"/>
</dbReference>
<dbReference type="SUPFAM" id="SSF50978">
    <property type="entry name" value="WD40 repeat-like"/>
    <property type="match status" value="1"/>
</dbReference>
<organism evidence="7 8">
    <name type="scientific">Leptomonas seymouri</name>
    <dbReference type="NCBI Taxonomy" id="5684"/>
    <lineage>
        <taxon>Eukaryota</taxon>
        <taxon>Discoba</taxon>
        <taxon>Euglenozoa</taxon>
        <taxon>Kinetoplastea</taxon>
        <taxon>Metakinetoplastina</taxon>
        <taxon>Trypanosomatida</taxon>
        <taxon>Trypanosomatidae</taxon>
        <taxon>Leishmaniinae</taxon>
        <taxon>Leptomonas</taxon>
    </lineage>
</organism>
<feature type="region of interest" description="Disordered" evidence="6">
    <location>
        <begin position="603"/>
        <end position="670"/>
    </location>
</feature>
<dbReference type="InterPro" id="IPR039241">
    <property type="entry name" value="Rrp9-like"/>
</dbReference>
<dbReference type="PROSITE" id="PS50082">
    <property type="entry name" value="WD_REPEATS_2"/>
    <property type="match status" value="2"/>
</dbReference>
<dbReference type="PANTHER" id="PTHR19865">
    <property type="entry name" value="U3 SMALL NUCLEOLAR RNA INTERACTING PROTEIN 2"/>
    <property type="match status" value="1"/>
</dbReference>
<feature type="compositionally biased region" description="Low complexity" evidence="6">
    <location>
        <begin position="737"/>
        <end position="754"/>
    </location>
</feature>
<protein>
    <submittedName>
        <fullName evidence="7">Uncharacterized protein</fullName>
    </submittedName>
</protein>
<evidence type="ECO:0000256" key="2">
    <source>
        <dbReference type="ARBA" id="ARBA00022574"/>
    </source>
</evidence>
<feature type="compositionally biased region" description="Basic and acidic residues" evidence="6">
    <location>
        <begin position="43"/>
        <end position="55"/>
    </location>
</feature>
<evidence type="ECO:0000256" key="6">
    <source>
        <dbReference type="SAM" id="MobiDB-lite"/>
    </source>
</evidence>
<dbReference type="EMBL" id="LJSK01000141">
    <property type="protein sequence ID" value="KPI86229.1"/>
    <property type="molecule type" value="Genomic_DNA"/>
</dbReference>
<keyword evidence="4" id="KW-0539">Nucleus</keyword>
<dbReference type="Pfam" id="PF00400">
    <property type="entry name" value="WD40"/>
    <property type="match status" value="2"/>
</dbReference>
<comment type="subcellular location">
    <subcellularLocation>
        <location evidence="1">Nucleus</location>
    </subcellularLocation>
</comment>